<proteinExistence type="predicted"/>
<dbReference type="EMBL" id="JACHJS010000001">
    <property type="protein sequence ID" value="MBB4968763.1"/>
    <property type="molecule type" value="Genomic_DNA"/>
</dbReference>
<keyword evidence="2" id="KW-0812">Transmembrane</keyword>
<evidence type="ECO:0000313" key="4">
    <source>
        <dbReference type="Proteomes" id="UP000542674"/>
    </source>
</evidence>
<evidence type="ECO:0000313" key="3">
    <source>
        <dbReference type="EMBL" id="MBB4968763.1"/>
    </source>
</evidence>
<dbReference type="AlphaFoldDB" id="A0A7W7WZF5"/>
<feature type="compositionally biased region" description="Low complexity" evidence="1">
    <location>
        <begin position="10"/>
        <end position="42"/>
    </location>
</feature>
<sequence length="231" mass="23325">MSTDPEKPAGDASAPSAPDAEPAAQAAAEPAGDQAPPAAEPAKPYTYVSGEDEPETPARAGGGGGTLKKVLIAVVALIVVVGAVFAVRQLSGPGRAEAGDCVSVGEVNDDNVAKVDVLGCDDQKAAYKVGKALAGAEASCPEEGLGSYHEVVADASDAADRAKLCLLPNVSAGNCYKANDLGDYVKSECTGMETFRVTKVVEGSTTTETCEDGSGMSFPEPAVTFCLEPVE</sequence>
<dbReference type="RefSeq" id="WP_184674517.1">
    <property type="nucleotide sequence ID" value="NZ_BAABAI010000006.1"/>
</dbReference>
<evidence type="ECO:0000256" key="1">
    <source>
        <dbReference type="SAM" id="MobiDB-lite"/>
    </source>
</evidence>
<accession>A0A7W7WZF5</accession>
<feature type="region of interest" description="Disordered" evidence="1">
    <location>
        <begin position="1"/>
        <end position="63"/>
    </location>
</feature>
<evidence type="ECO:0000256" key="2">
    <source>
        <dbReference type="SAM" id="Phobius"/>
    </source>
</evidence>
<keyword evidence="2" id="KW-0472">Membrane</keyword>
<name>A0A7W7WZF5_9PSEU</name>
<protein>
    <submittedName>
        <fullName evidence="3">Uncharacterized protein</fullName>
    </submittedName>
</protein>
<feature type="transmembrane region" description="Helical" evidence="2">
    <location>
        <begin position="70"/>
        <end position="87"/>
    </location>
</feature>
<gene>
    <name evidence="3" type="ORF">F4559_006122</name>
</gene>
<comment type="caution">
    <text evidence="3">The sequence shown here is derived from an EMBL/GenBank/DDBJ whole genome shotgun (WGS) entry which is preliminary data.</text>
</comment>
<reference evidence="3 4" key="1">
    <citation type="submission" date="2020-08" db="EMBL/GenBank/DDBJ databases">
        <title>Sequencing the genomes of 1000 actinobacteria strains.</title>
        <authorList>
            <person name="Klenk H.-P."/>
        </authorList>
    </citation>
    <scope>NUCLEOTIDE SEQUENCE [LARGE SCALE GENOMIC DNA]</scope>
    <source>
        <strain evidence="3 4">DSM 45084</strain>
    </source>
</reference>
<dbReference type="Proteomes" id="UP000542674">
    <property type="component" value="Unassembled WGS sequence"/>
</dbReference>
<keyword evidence="4" id="KW-1185">Reference proteome</keyword>
<keyword evidence="2" id="KW-1133">Transmembrane helix</keyword>
<organism evidence="3 4">
    <name type="scientific">Saccharothrix violaceirubra</name>
    <dbReference type="NCBI Taxonomy" id="413306"/>
    <lineage>
        <taxon>Bacteria</taxon>
        <taxon>Bacillati</taxon>
        <taxon>Actinomycetota</taxon>
        <taxon>Actinomycetes</taxon>
        <taxon>Pseudonocardiales</taxon>
        <taxon>Pseudonocardiaceae</taxon>
        <taxon>Saccharothrix</taxon>
    </lineage>
</organism>